<evidence type="ECO:0000256" key="4">
    <source>
        <dbReference type="ARBA" id="ARBA00013145"/>
    </source>
</evidence>
<dbReference type="GO" id="GO:0000287">
    <property type="term" value="F:magnesium ion binding"/>
    <property type="evidence" value="ECO:0007669"/>
    <property type="project" value="UniProtKB-UniRule"/>
</dbReference>
<comment type="pathway">
    <text evidence="2 14">Amino-acid biosynthesis; L-valine biosynthesis; L-valine from pyruvate: step 1/4.</text>
</comment>
<dbReference type="Pfam" id="PF02775">
    <property type="entry name" value="TPP_enzyme_C"/>
    <property type="match status" value="1"/>
</dbReference>
<dbReference type="InterPro" id="IPR000399">
    <property type="entry name" value="TPP-bd_CS"/>
</dbReference>
<protein>
    <recommendedName>
        <fullName evidence="4 14">Acetolactate synthase</fullName>
        <ecNumber evidence="4 14">2.2.1.6</ecNumber>
    </recommendedName>
</protein>
<dbReference type="PANTHER" id="PTHR18968">
    <property type="entry name" value="THIAMINE PYROPHOSPHATE ENZYMES"/>
    <property type="match status" value="1"/>
</dbReference>
<dbReference type="InterPro" id="IPR039368">
    <property type="entry name" value="AHAS_TPP"/>
</dbReference>
<dbReference type="EMBL" id="CP045798">
    <property type="protein sequence ID" value="QNB46637.1"/>
    <property type="molecule type" value="Genomic_DNA"/>
</dbReference>
<dbReference type="GO" id="GO:0005948">
    <property type="term" value="C:acetolactate synthase complex"/>
    <property type="evidence" value="ECO:0007669"/>
    <property type="project" value="TreeGrafter"/>
</dbReference>
<dbReference type="GO" id="GO:0050660">
    <property type="term" value="F:flavin adenine dinucleotide binding"/>
    <property type="evidence" value="ECO:0007669"/>
    <property type="project" value="InterPro"/>
</dbReference>
<dbReference type="Gene3D" id="3.40.50.1220">
    <property type="entry name" value="TPP-binding domain"/>
    <property type="match status" value="1"/>
</dbReference>
<dbReference type="GO" id="GO:0030976">
    <property type="term" value="F:thiamine pyrophosphate binding"/>
    <property type="evidence" value="ECO:0007669"/>
    <property type="project" value="UniProtKB-UniRule"/>
</dbReference>
<keyword evidence="9" id="KW-0274">FAD</keyword>
<dbReference type="GO" id="GO:0003984">
    <property type="term" value="F:acetolactate synthase activity"/>
    <property type="evidence" value="ECO:0007669"/>
    <property type="project" value="UniProtKB-EC"/>
</dbReference>
<keyword evidence="7 14" id="KW-0808">Transferase</keyword>
<evidence type="ECO:0000256" key="8">
    <source>
        <dbReference type="ARBA" id="ARBA00022723"/>
    </source>
</evidence>
<evidence type="ECO:0000256" key="1">
    <source>
        <dbReference type="ARBA" id="ARBA00004974"/>
    </source>
</evidence>
<reference evidence="18 19" key="1">
    <citation type="journal article" date="2019" name="Front. Microbiol.">
        <title>Thermoanaerosceptrum fracticalcis gen. nov. sp. nov., a Novel Fumarate-Fermenting Microorganism From a Deep Fractured Carbonate Aquifer of the US Great Basin.</title>
        <authorList>
            <person name="Hamilton-Brehm S.D."/>
            <person name="Stewart L.E."/>
            <person name="Zavarin M."/>
            <person name="Caldwell M."/>
            <person name="Lawson P.A."/>
            <person name="Onstott T.C."/>
            <person name="Grzymski J."/>
            <person name="Neveux I."/>
            <person name="Lollar B.S."/>
            <person name="Russell C.E."/>
            <person name="Moser D.P."/>
        </authorList>
    </citation>
    <scope>NUCLEOTIDE SEQUENCE [LARGE SCALE GENOMIC DNA]</scope>
    <source>
        <strain evidence="18 19">DRI-13</strain>
    </source>
</reference>
<dbReference type="Gene3D" id="3.40.50.970">
    <property type="match status" value="2"/>
</dbReference>
<evidence type="ECO:0000256" key="13">
    <source>
        <dbReference type="ARBA" id="ARBA00048670"/>
    </source>
</evidence>
<keyword evidence="10 14" id="KW-0460">Magnesium</keyword>
<dbReference type="CDD" id="cd02015">
    <property type="entry name" value="TPP_AHAS"/>
    <property type="match status" value="1"/>
</dbReference>
<evidence type="ECO:0000256" key="11">
    <source>
        <dbReference type="ARBA" id="ARBA00023052"/>
    </source>
</evidence>
<feature type="domain" description="Thiamine pyrophosphate enzyme TPP-binding" evidence="16">
    <location>
        <begin position="384"/>
        <end position="532"/>
    </location>
</feature>
<keyword evidence="11 14" id="KW-0786">Thiamine pyrophosphate</keyword>
<organism evidence="18 19">
    <name type="scientific">Thermanaerosceptrum fracticalcis</name>
    <dbReference type="NCBI Taxonomy" id="1712410"/>
    <lineage>
        <taxon>Bacteria</taxon>
        <taxon>Bacillati</taxon>
        <taxon>Bacillota</taxon>
        <taxon>Clostridia</taxon>
        <taxon>Eubacteriales</taxon>
        <taxon>Peptococcaceae</taxon>
        <taxon>Thermanaerosceptrum</taxon>
    </lineage>
</organism>
<comment type="cofactor">
    <cofactor evidence="14">
        <name>Mg(2+)</name>
        <dbReference type="ChEBI" id="CHEBI:18420"/>
    </cofactor>
    <text evidence="14">Binds 1 Mg(2+) ion per subunit.</text>
</comment>
<keyword evidence="8 14" id="KW-0479">Metal-binding</keyword>
<evidence type="ECO:0000256" key="9">
    <source>
        <dbReference type="ARBA" id="ARBA00022827"/>
    </source>
</evidence>
<dbReference type="Pfam" id="PF00205">
    <property type="entry name" value="TPP_enzyme_M"/>
    <property type="match status" value="1"/>
</dbReference>
<dbReference type="UniPathway" id="UPA00049">
    <property type="reaction ID" value="UER00059"/>
</dbReference>
<dbReference type="AlphaFoldDB" id="A0A7G6E3I3"/>
<dbReference type="EC" id="2.2.1.6" evidence="4 14"/>
<dbReference type="NCBIfam" id="TIGR00118">
    <property type="entry name" value="acolac_lg"/>
    <property type="match status" value="1"/>
</dbReference>
<evidence type="ECO:0000256" key="14">
    <source>
        <dbReference type="RuleBase" id="RU003591"/>
    </source>
</evidence>
<gene>
    <name evidence="18" type="primary">ilvB</name>
    <name evidence="18" type="ORF">BR63_10175</name>
</gene>
<evidence type="ECO:0000256" key="2">
    <source>
        <dbReference type="ARBA" id="ARBA00005025"/>
    </source>
</evidence>
<dbReference type="InterPro" id="IPR012000">
    <property type="entry name" value="Thiamin_PyroP_enz_cen_dom"/>
</dbReference>
<evidence type="ECO:0000256" key="10">
    <source>
        <dbReference type="ARBA" id="ARBA00022842"/>
    </source>
</evidence>
<dbReference type="CDD" id="cd07035">
    <property type="entry name" value="TPP_PYR_POX_like"/>
    <property type="match status" value="1"/>
</dbReference>
<dbReference type="RefSeq" id="WP_153802138.1">
    <property type="nucleotide sequence ID" value="NZ_CP045798.1"/>
</dbReference>
<evidence type="ECO:0000313" key="18">
    <source>
        <dbReference type="EMBL" id="QNB46637.1"/>
    </source>
</evidence>
<evidence type="ECO:0000256" key="6">
    <source>
        <dbReference type="ARBA" id="ARBA00022630"/>
    </source>
</evidence>
<feature type="domain" description="Thiamine pyrophosphate enzyme central" evidence="15">
    <location>
        <begin position="192"/>
        <end position="325"/>
    </location>
</feature>
<evidence type="ECO:0000259" key="16">
    <source>
        <dbReference type="Pfam" id="PF02775"/>
    </source>
</evidence>
<keyword evidence="5 14" id="KW-0028">Amino-acid biosynthesis</keyword>
<keyword evidence="19" id="KW-1185">Reference proteome</keyword>
<feature type="domain" description="Thiamine pyrophosphate enzyme N-terminal TPP-binding" evidence="17">
    <location>
        <begin position="1"/>
        <end position="116"/>
    </location>
</feature>
<accession>A0A7G6E3I3</accession>
<keyword evidence="12 14" id="KW-0100">Branched-chain amino acid biosynthesis</keyword>
<comment type="catalytic activity">
    <reaction evidence="13 14">
        <text>2 pyruvate + H(+) = (2S)-2-acetolactate + CO2</text>
        <dbReference type="Rhea" id="RHEA:25249"/>
        <dbReference type="ChEBI" id="CHEBI:15361"/>
        <dbReference type="ChEBI" id="CHEBI:15378"/>
        <dbReference type="ChEBI" id="CHEBI:16526"/>
        <dbReference type="ChEBI" id="CHEBI:58476"/>
        <dbReference type="EC" id="2.2.1.6"/>
    </reaction>
</comment>
<evidence type="ECO:0000259" key="17">
    <source>
        <dbReference type="Pfam" id="PF02776"/>
    </source>
</evidence>
<dbReference type="UniPathway" id="UPA00047">
    <property type="reaction ID" value="UER00055"/>
</dbReference>
<evidence type="ECO:0000256" key="5">
    <source>
        <dbReference type="ARBA" id="ARBA00022605"/>
    </source>
</evidence>
<dbReference type="GO" id="GO:0009097">
    <property type="term" value="P:isoleucine biosynthetic process"/>
    <property type="evidence" value="ECO:0007669"/>
    <property type="project" value="UniProtKB-UniPathway"/>
</dbReference>
<dbReference type="SUPFAM" id="SSF52467">
    <property type="entry name" value="DHS-like NAD/FAD-binding domain"/>
    <property type="match status" value="1"/>
</dbReference>
<dbReference type="FunFam" id="3.40.50.970:FF:000007">
    <property type="entry name" value="Acetolactate synthase"/>
    <property type="match status" value="1"/>
</dbReference>
<dbReference type="InterPro" id="IPR029035">
    <property type="entry name" value="DHS-like_NAD/FAD-binding_dom"/>
</dbReference>
<dbReference type="InterPro" id="IPR011766">
    <property type="entry name" value="TPP_enzyme_TPP-bd"/>
</dbReference>
<dbReference type="PROSITE" id="PS00187">
    <property type="entry name" value="TPP_ENZYMES"/>
    <property type="match status" value="1"/>
</dbReference>
<dbReference type="Proteomes" id="UP000515847">
    <property type="component" value="Chromosome"/>
</dbReference>
<dbReference type="InterPro" id="IPR045229">
    <property type="entry name" value="TPP_enz"/>
</dbReference>
<comment type="cofactor">
    <cofactor evidence="14">
        <name>thiamine diphosphate</name>
        <dbReference type="ChEBI" id="CHEBI:58937"/>
    </cofactor>
    <text evidence="14">Binds 1 thiamine pyrophosphate per subunit.</text>
</comment>
<evidence type="ECO:0000256" key="7">
    <source>
        <dbReference type="ARBA" id="ARBA00022679"/>
    </source>
</evidence>
<keyword evidence="6" id="KW-0285">Flavoprotein</keyword>
<comment type="similarity">
    <text evidence="3 14">Belongs to the TPP enzyme family.</text>
</comment>
<name>A0A7G6E3I3_THEFR</name>
<dbReference type="InterPro" id="IPR029061">
    <property type="entry name" value="THDP-binding"/>
</dbReference>
<dbReference type="SUPFAM" id="SSF52518">
    <property type="entry name" value="Thiamin diphosphate-binding fold (THDP-binding)"/>
    <property type="match status" value="2"/>
</dbReference>
<evidence type="ECO:0000313" key="19">
    <source>
        <dbReference type="Proteomes" id="UP000515847"/>
    </source>
</evidence>
<evidence type="ECO:0000256" key="3">
    <source>
        <dbReference type="ARBA" id="ARBA00007812"/>
    </source>
</evidence>
<dbReference type="Pfam" id="PF02776">
    <property type="entry name" value="TPP_enzyme_N"/>
    <property type="match status" value="1"/>
</dbReference>
<dbReference type="InterPro" id="IPR012001">
    <property type="entry name" value="Thiamin_PyroP_enz_TPP-bd_dom"/>
</dbReference>
<dbReference type="InterPro" id="IPR012846">
    <property type="entry name" value="Acetolactate_synth_lsu"/>
</dbReference>
<comment type="pathway">
    <text evidence="1 14">Amino-acid biosynthesis; L-isoleucine biosynthesis; L-isoleucine from 2-oxobutanoate: step 1/4.</text>
</comment>
<sequence>MNGAQYVVKFLENKGVDVVFGYPGGVVIPLYDVLGRSSLRHILTRHEQGAVHAADGYARATGKPGVCIATSGPGATNLVTGIANAYLDSVPLLAITGQVGLDSIGRDAFQEADIMGITMPITKHSYLIKDMKHLPPVLEEAWNVATTGRKGPVLIDIPKDIFTGSVDLTKAYPGITTRKGNHKNGLENQLPKIMASLTEAKKPLILAGGGVIASQAWEQLLQLVRYTNLPVVTTFMGKGALPENHPACLGIVGMHGLPAANLALSECDVLLAIGTRFSDRVTGKPQNFIPHAQIIHVDIDPAELCKNVRTNIPVVCDAQKFLVHLLKVLKEGNIRFQTEDWWNEIKNWQKKYPMKYEKCPNLKPQHIVEEVANHAGDKVIVVTDVGQHQWFTAQYYPVGGKRSFISSGGLGTMGFGLPAAIGASLGRPGEMVVLFTGDGSIQMNIQELATLAQHQLPVKIFILNNACLGMVRQWQELFFNRHYAHTIFNYNPDFVRLAEAYGIKALKITEPKEVTGVVAQALRTPGPVIVECMVDTGENVFPMVPPGGKPNEMLGRWQDETHISRIS</sequence>
<proteinExistence type="inferred from homology"/>
<evidence type="ECO:0000256" key="12">
    <source>
        <dbReference type="ARBA" id="ARBA00023304"/>
    </source>
</evidence>
<dbReference type="GO" id="GO:0009099">
    <property type="term" value="P:L-valine biosynthetic process"/>
    <property type="evidence" value="ECO:0007669"/>
    <property type="project" value="UniProtKB-UniPathway"/>
</dbReference>
<evidence type="ECO:0000259" key="15">
    <source>
        <dbReference type="Pfam" id="PF00205"/>
    </source>
</evidence>
<dbReference type="FunFam" id="3.40.50.1220:FF:000008">
    <property type="entry name" value="Acetolactate synthase"/>
    <property type="match status" value="1"/>
</dbReference>
<dbReference type="KEGG" id="tfr:BR63_10175"/>
<dbReference type="FunFam" id="3.40.50.970:FF:000016">
    <property type="entry name" value="Acetolactate synthase"/>
    <property type="match status" value="1"/>
</dbReference>
<dbReference type="PANTHER" id="PTHR18968:SF13">
    <property type="entry name" value="ACETOLACTATE SYNTHASE CATALYTIC SUBUNIT, MITOCHONDRIAL"/>
    <property type="match status" value="1"/>
</dbReference>